<proteinExistence type="predicted"/>
<keyword evidence="2" id="KW-1185">Reference proteome</keyword>
<dbReference type="AlphaFoldDB" id="A0A427YW42"/>
<name>A0A427YW42_9TREE</name>
<comment type="caution">
    <text evidence="1">The sequence shown here is derived from an EMBL/GenBank/DDBJ whole genome shotgun (WGS) entry which is preliminary data.</text>
</comment>
<evidence type="ECO:0000313" key="2">
    <source>
        <dbReference type="Proteomes" id="UP000279259"/>
    </source>
</evidence>
<reference evidence="1 2" key="1">
    <citation type="submission" date="2018-11" db="EMBL/GenBank/DDBJ databases">
        <title>Genome sequence of Saitozyma podzolica DSM 27192.</title>
        <authorList>
            <person name="Aliyu H."/>
            <person name="Gorte O."/>
            <person name="Ochsenreither K."/>
        </authorList>
    </citation>
    <scope>NUCLEOTIDE SEQUENCE [LARGE SCALE GENOMIC DNA]</scope>
    <source>
        <strain evidence="1 2">DSM 27192</strain>
    </source>
</reference>
<accession>A0A427YW42</accession>
<protein>
    <submittedName>
        <fullName evidence="1">Uncharacterized protein</fullName>
    </submittedName>
</protein>
<sequence length="337" mass="37883">MSDPAFEGSPTSTAADVTEAIDRLQLSPSPSGSEGTLSDNKTRLWIHPFIEAERFTRNDSEVVALWPNISVLLISAYPEGPNDESLAEAKTLNKDLQRWANIQHEQQEEMLRSDGAWRQRAEEMLESATREVTTRVGESRVSNSNVFDVKVVKASKLDSSAQDLPGHFFKELDRAENESGSPESFLPIAELADGWEGDIDETDRSTTLVWLYPYVSANKNIELVNGVDGATTVEVEFCYDVYLLTHEEAGQRTPFKKELEAFESDLLDWQSEQDYDYKPDPSSNWEASLGEQLASFAQDLKRYATGKDIIQQVSENPHSEFEVVDSTQLKLVVHQQN</sequence>
<dbReference type="EMBL" id="RSCD01000001">
    <property type="protein sequence ID" value="RSH95302.1"/>
    <property type="molecule type" value="Genomic_DNA"/>
</dbReference>
<organism evidence="1 2">
    <name type="scientific">Saitozyma podzolica</name>
    <dbReference type="NCBI Taxonomy" id="1890683"/>
    <lineage>
        <taxon>Eukaryota</taxon>
        <taxon>Fungi</taxon>
        <taxon>Dikarya</taxon>
        <taxon>Basidiomycota</taxon>
        <taxon>Agaricomycotina</taxon>
        <taxon>Tremellomycetes</taxon>
        <taxon>Tremellales</taxon>
        <taxon>Trimorphomycetaceae</taxon>
        <taxon>Saitozyma</taxon>
    </lineage>
</organism>
<dbReference type="Proteomes" id="UP000279259">
    <property type="component" value="Unassembled WGS sequence"/>
</dbReference>
<dbReference type="OrthoDB" id="10326290at2759"/>
<evidence type="ECO:0000313" key="1">
    <source>
        <dbReference type="EMBL" id="RSH95302.1"/>
    </source>
</evidence>
<gene>
    <name evidence="1" type="ORF">EHS25_000389</name>
</gene>